<dbReference type="GO" id="GO:0016787">
    <property type="term" value="F:hydrolase activity"/>
    <property type="evidence" value="ECO:0007669"/>
    <property type="project" value="UniProtKB-KW"/>
</dbReference>
<evidence type="ECO:0000313" key="5">
    <source>
        <dbReference type="Proteomes" id="UP000308014"/>
    </source>
</evidence>
<organism evidence="4 5">
    <name type="scientific">Aureobasidium pullulans</name>
    <name type="common">Black yeast</name>
    <name type="synonym">Pullularia pullulans</name>
    <dbReference type="NCBI Taxonomy" id="5580"/>
    <lineage>
        <taxon>Eukaryota</taxon>
        <taxon>Fungi</taxon>
        <taxon>Dikarya</taxon>
        <taxon>Ascomycota</taxon>
        <taxon>Pezizomycotina</taxon>
        <taxon>Dothideomycetes</taxon>
        <taxon>Dothideomycetidae</taxon>
        <taxon>Dothideales</taxon>
        <taxon>Saccotheciaceae</taxon>
        <taxon>Aureobasidium</taxon>
    </lineage>
</organism>
<evidence type="ECO:0000313" key="4">
    <source>
        <dbReference type="EMBL" id="THW08027.1"/>
    </source>
</evidence>
<dbReference type="PANTHER" id="PTHR48070:SF6">
    <property type="entry name" value="ESTERASE OVCA2"/>
    <property type="match status" value="1"/>
</dbReference>
<dbReference type="EMBL" id="QZAJ01000648">
    <property type="protein sequence ID" value="THW08027.1"/>
    <property type="molecule type" value="Genomic_DNA"/>
</dbReference>
<accession>A0A1A7MJX3</accession>
<dbReference type="Pfam" id="PF03959">
    <property type="entry name" value="FSH1"/>
    <property type="match status" value="1"/>
</dbReference>
<dbReference type="GO" id="GO:0019748">
    <property type="term" value="P:secondary metabolic process"/>
    <property type="evidence" value="ECO:0007669"/>
    <property type="project" value="TreeGrafter"/>
</dbReference>
<comment type="caution">
    <text evidence="4">The sequence shown here is derived from an EMBL/GenBank/DDBJ whole genome shotgun (WGS) entry which is preliminary data.</text>
</comment>
<dbReference type="Gene3D" id="3.40.50.1820">
    <property type="entry name" value="alpha/beta hydrolase"/>
    <property type="match status" value="1"/>
</dbReference>
<dbReference type="Proteomes" id="UP000308014">
    <property type="component" value="Unassembled WGS sequence"/>
</dbReference>
<evidence type="ECO:0000256" key="2">
    <source>
        <dbReference type="SAM" id="MobiDB-lite"/>
    </source>
</evidence>
<protein>
    <recommendedName>
        <fullName evidence="3">Serine hydrolase domain-containing protein</fullName>
    </recommendedName>
</protein>
<gene>
    <name evidence="4" type="ORF">D6D24_09439</name>
</gene>
<feature type="domain" description="Serine hydrolase" evidence="3">
    <location>
        <begin position="52"/>
        <end position="306"/>
    </location>
</feature>
<dbReference type="SUPFAM" id="SSF53474">
    <property type="entry name" value="alpha/beta-Hydrolases"/>
    <property type="match status" value="1"/>
</dbReference>
<dbReference type="InterPro" id="IPR029058">
    <property type="entry name" value="AB_hydrolase_fold"/>
</dbReference>
<name>A0A1A7MJX3_AURPU</name>
<dbReference type="InterPro" id="IPR005645">
    <property type="entry name" value="FSH-like_dom"/>
</dbReference>
<proteinExistence type="predicted"/>
<evidence type="ECO:0000259" key="3">
    <source>
        <dbReference type="Pfam" id="PF03959"/>
    </source>
</evidence>
<feature type="region of interest" description="Disordered" evidence="2">
    <location>
        <begin position="323"/>
        <end position="342"/>
    </location>
</feature>
<dbReference type="PANTHER" id="PTHR48070">
    <property type="entry name" value="ESTERASE OVCA2"/>
    <property type="match status" value="1"/>
</dbReference>
<dbReference type="AlphaFoldDB" id="A0A1A7MJX3"/>
<evidence type="ECO:0000256" key="1">
    <source>
        <dbReference type="ARBA" id="ARBA00022801"/>
    </source>
</evidence>
<sequence>MSNLYRDTPTQAMLSSSALRRTQLTASHLTSKQPSRNLSILDDSSSAMTSQRKLKILMLHGYTQSGPLFHAKTRALEKNLDKAFPAAPKPGHLPSYPGGVELVYPTAPLKLSISDIPGYDVDGSKSENEDPEAYAWWRRKGDGEPFTYEGLEQGFERIAEVIREKGPFDGAIGFSQGGAAAGMFASLLEEGRRDAFEKQQSQGGMRYPESFEQDTGFMTDVIQQPLKFAVSYSGFGAAPNELYTAFYEPKIKTPMLHFLGSVDTVVEEARSLRLVDACVTGRGVEGGVARVVYHPGGHFLPSSQKQYVAALVAFIREVVGGPPEDSLENKKEEKAEDMDMPF</sequence>
<dbReference type="GO" id="GO:0005737">
    <property type="term" value="C:cytoplasm"/>
    <property type="evidence" value="ECO:0007669"/>
    <property type="project" value="TreeGrafter"/>
</dbReference>
<reference evidence="4 5" key="1">
    <citation type="submission" date="2018-10" db="EMBL/GenBank/DDBJ databases">
        <title>Fifty Aureobasidium pullulans genomes reveal a recombining polyextremotolerant generalist.</title>
        <authorList>
            <person name="Gostincar C."/>
            <person name="Turk M."/>
            <person name="Zajc J."/>
            <person name="Gunde-Cimerman N."/>
        </authorList>
    </citation>
    <scope>NUCLEOTIDE SEQUENCE [LARGE SCALE GENOMIC DNA]</scope>
    <source>
        <strain evidence="4 5">EXF-11318</strain>
    </source>
</reference>
<keyword evidence="1" id="KW-0378">Hydrolase</keyword>
<dbReference type="GO" id="GO:0005634">
    <property type="term" value="C:nucleus"/>
    <property type="evidence" value="ECO:0007669"/>
    <property type="project" value="TreeGrafter"/>
</dbReference>
<dbReference type="InterPro" id="IPR050593">
    <property type="entry name" value="LovG"/>
</dbReference>